<evidence type="ECO:0000313" key="1">
    <source>
        <dbReference type="EMBL" id="NYE70623.1"/>
    </source>
</evidence>
<dbReference type="Proteomes" id="UP000569914">
    <property type="component" value="Unassembled WGS sequence"/>
</dbReference>
<accession>A0A7Y9I5F4</accession>
<name>A0A7Y9I5F4_9ACTN</name>
<reference evidence="1 2" key="1">
    <citation type="submission" date="2020-07" db="EMBL/GenBank/DDBJ databases">
        <title>Sequencing the genomes of 1000 actinobacteria strains.</title>
        <authorList>
            <person name="Klenk H.-P."/>
        </authorList>
    </citation>
    <scope>NUCLEOTIDE SEQUENCE [LARGE SCALE GENOMIC DNA]</scope>
    <source>
        <strain evidence="1 2">DSM 22083</strain>
    </source>
</reference>
<sequence length="183" mass="20679">MADSVRVTVETELSDATVDQFWALYQVAFEPLLTRSAARQVLTAEEFRAEMTDPRVDKYLAWDGDEVIGLSTLTRHLETVPWISPQYFTARFPEHAARNAIFYLGITLTAPGRRQSGAYVAMISSAIATIVEARGICGYDVSAYHRDEMNYADNLARFIKRRARAEVEVIDEQTYFLADLDQG</sequence>
<comment type="caution">
    <text evidence="1">The sequence shown here is derived from an EMBL/GenBank/DDBJ whole genome shotgun (WGS) entry which is preliminary data.</text>
</comment>
<dbReference type="SUPFAM" id="SSF55729">
    <property type="entry name" value="Acyl-CoA N-acyltransferases (Nat)"/>
    <property type="match status" value="1"/>
</dbReference>
<dbReference type="InterPro" id="IPR016181">
    <property type="entry name" value="Acyl_CoA_acyltransferase"/>
</dbReference>
<dbReference type="RefSeq" id="WP_179750219.1">
    <property type="nucleotide sequence ID" value="NZ_JACCBU010000001.1"/>
</dbReference>
<organism evidence="1 2">
    <name type="scientific">Microlunatus parietis</name>
    <dbReference type="NCBI Taxonomy" id="682979"/>
    <lineage>
        <taxon>Bacteria</taxon>
        <taxon>Bacillati</taxon>
        <taxon>Actinomycetota</taxon>
        <taxon>Actinomycetes</taxon>
        <taxon>Propionibacteriales</taxon>
        <taxon>Propionibacteriaceae</taxon>
        <taxon>Microlunatus</taxon>
    </lineage>
</organism>
<dbReference type="EMBL" id="JACCBU010000001">
    <property type="protein sequence ID" value="NYE70623.1"/>
    <property type="molecule type" value="Genomic_DNA"/>
</dbReference>
<evidence type="ECO:0008006" key="3">
    <source>
        <dbReference type="Google" id="ProtNLM"/>
    </source>
</evidence>
<keyword evidence="2" id="KW-1185">Reference proteome</keyword>
<protein>
    <recommendedName>
        <fullName evidence="3">N-acetyltransferase domain-containing protein</fullName>
    </recommendedName>
</protein>
<proteinExistence type="predicted"/>
<dbReference type="AlphaFoldDB" id="A0A7Y9I5F4"/>
<evidence type="ECO:0000313" key="2">
    <source>
        <dbReference type="Proteomes" id="UP000569914"/>
    </source>
</evidence>
<gene>
    <name evidence="1" type="ORF">BKA15_001952</name>
</gene>